<evidence type="ECO:0000256" key="1">
    <source>
        <dbReference type="SAM" id="MobiDB-lite"/>
    </source>
</evidence>
<feature type="non-terminal residue" evidence="2">
    <location>
        <position position="1"/>
    </location>
</feature>
<sequence length="39" mass="4562">FENDENNDDDVKYPSFAPLDLQYDFPPEEETNEEVSIVP</sequence>
<gene>
    <name evidence="3" type="ORF">NPIL_126261</name>
    <name evidence="2" type="ORF">NPIL_244211</name>
</gene>
<evidence type="ECO:0000313" key="3">
    <source>
        <dbReference type="EMBL" id="GFS69209.1"/>
    </source>
</evidence>
<dbReference type="EMBL" id="BMAW01090092">
    <property type="protein sequence ID" value="GFS42964.1"/>
    <property type="molecule type" value="Genomic_DNA"/>
</dbReference>
<comment type="caution">
    <text evidence="2">The sequence shown here is derived from an EMBL/GenBank/DDBJ whole genome shotgun (WGS) entry which is preliminary data.</text>
</comment>
<feature type="region of interest" description="Disordered" evidence="1">
    <location>
        <begin position="1"/>
        <end position="39"/>
    </location>
</feature>
<accession>A0A8X6MDD3</accession>
<evidence type="ECO:0000313" key="4">
    <source>
        <dbReference type="Proteomes" id="UP000887013"/>
    </source>
</evidence>
<name>A0A8X6MDD3_NEPPI</name>
<evidence type="ECO:0000313" key="2">
    <source>
        <dbReference type="EMBL" id="GFS42964.1"/>
    </source>
</evidence>
<protein>
    <submittedName>
        <fullName evidence="2">Uncharacterized protein</fullName>
    </submittedName>
</protein>
<dbReference type="EMBL" id="BMAW01095212">
    <property type="protein sequence ID" value="GFS69209.1"/>
    <property type="molecule type" value="Genomic_DNA"/>
</dbReference>
<proteinExistence type="predicted"/>
<organism evidence="2 4">
    <name type="scientific">Nephila pilipes</name>
    <name type="common">Giant wood spider</name>
    <name type="synonym">Nephila maculata</name>
    <dbReference type="NCBI Taxonomy" id="299642"/>
    <lineage>
        <taxon>Eukaryota</taxon>
        <taxon>Metazoa</taxon>
        <taxon>Ecdysozoa</taxon>
        <taxon>Arthropoda</taxon>
        <taxon>Chelicerata</taxon>
        <taxon>Arachnida</taxon>
        <taxon>Araneae</taxon>
        <taxon>Araneomorphae</taxon>
        <taxon>Entelegynae</taxon>
        <taxon>Araneoidea</taxon>
        <taxon>Nephilidae</taxon>
        <taxon>Nephila</taxon>
    </lineage>
</organism>
<dbReference type="AlphaFoldDB" id="A0A8X6MDD3"/>
<dbReference type="Proteomes" id="UP000887013">
    <property type="component" value="Unassembled WGS sequence"/>
</dbReference>
<reference evidence="2" key="1">
    <citation type="submission" date="2020-08" db="EMBL/GenBank/DDBJ databases">
        <title>Multicomponent nature underlies the extraordinary mechanical properties of spider dragline silk.</title>
        <authorList>
            <person name="Kono N."/>
            <person name="Nakamura H."/>
            <person name="Mori M."/>
            <person name="Yoshida Y."/>
            <person name="Ohtoshi R."/>
            <person name="Malay A.D."/>
            <person name="Moran D.A.P."/>
            <person name="Tomita M."/>
            <person name="Numata K."/>
            <person name="Arakawa K."/>
        </authorList>
    </citation>
    <scope>NUCLEOTIDE SEQUENCE</scope>
</reference>
<keyword evidence="4" id="KW-1185">Reference proteome</keyword>